<organism evidence="4 5">
    <name type="scientific">gamma proteobacterium HTCC2207</name>
    <dbReference type="NCBI Taxonomy" id="314287"/>
    <lineage>
        <taxon>Bacteria</taxon>
        <taxon>Pseudomonadati</taxon>
        <taxon>Pseudomonadota</taxon>
        <taxon>Gammaproteobacteria</taxon>
        <taxon>Cellvibrionales</taxon>
        <taxon>Porticoccaceae</taxon>
        <taxon>SAR92 clade</taxon>
    </lineage>
</organism>
<dbReference type="Gene3D" id="3.40.50.1100">
    <property type="match status" value="2"/>
</dbReference>
<feature type="domain" description="Tryptophan synthase beta chain-like PALP" evidence="3">
    <location>
        <begin position="15"/>
        <end position="107"/>
    </location>
</feature>
<dbReference type="GO" id="GO:0018114">
    <property type="term" value="F:threonine racemase activity"/>
    <property type="evidence" value="ECO:0007669"/>
    <property type="project" value="TreeGrafter"/>
</dbReference>
<dbReference type="Proteomes" id="UP000005555">
    <property type="component" value="Unassembled WGS sequence"/>
</dbReference>
<dbReference type="SUPFAM" id="SSF53686">
    <property type="entry name" value="Tryptophan synthase beta subunit-like PLP-dependent enzymes"/>
    <property type="match status" value="1"/>
</dbReference>
<dbReference type="eggNOG" id="COG1171">
    <property type="taxonomic scope" value="Bacteria"/>
</dbReference>
<dbReference type="InterPro" id="IPR036052">
    <property type="entry name" value="TrpB-like_PALP_sf"/>
</dbReference>
<evidence type="ECO:0000256" key="2">
    <source>
        <dbReference type="ARBA" id="ARBA00022898"/>
    </source>
</evidence>
<evidence type="ECO:0000313" key="4">
    <source>
        <dbReference type="EMBL" id="EAS46609.1"/>
    </source>
</evidence>
<comment type="cofactor">
    <cofactor evidence="1">
        <name>pyridoxal 5'-phosphate</name>
        <dbReference type="ChEBI" id="CHEBI:597326"/>
    </cofactor>
</comment>
<dbReference type="STRING" id="314287.GB2207_07143"/>
<dbReference type="InterPro" id="IPR001926">
    <property type="entry name" value="TrpB-like_PALP"/>
</dbReference>
<dbReference type="HOGENOM" id="CLU_021152_4_2_6"/>
<dbReference type="GO" id="GO:0005524">
    <property type="term" value="F:ATP binding"/>
    <property type="evidence" value="ECO:0007669"/>
    <property type="project" value="TreeGrafter"/>
</dbReference>
<keyword evidence="5" id="KW-1185">Reference proteome</keyword>
<comment type="caution">
    <text evidence="4">The sequence shown here is derived from an EMBL/GenBank/DDBJ whole genome shotgun (WGS) entry which is preliminary data.</text>
</comment>
<evidence type="ECO:0000313" key="5">
    <source>
        <dbReference type="Proteomes" id="UP000005555"/>
    </source>
</evidence>
<sequence length="126" mass="13909">MSIKFSHIEEAHERIKPHIHRTPIMQSQEINKLLGCELYFKAENLQKLGAFKARGGCNAVFSMDAKSLAKGVITHSSGNHGAALAWAAALRGANCTVVMPENAPLVKKTGGSWLWRQGHRMYPHYG</sequence>
<gene>
    <name evidence="4" type="ORF">GB2207_07143</name>
</gene>
<dbReference type="GO" id="GO:0070179">
    <property type="term" value="P:D-serine biosynthetic process"/>
    <property type="evidence" value="ECO:0007669"/>
    <property type="project" value="TreeGrafter"/>
</dbReference>
<dbReference type="GO" id="GO:0030170">
    <property type="term" value="F:pyridoxal phosphate binding"/>
    <property type="evidence" value="ECO:0007669"/>
    <property type="project" value="TreeGrafter"/>
</dbReference>
<keyword evidence="2" id="KW-0663">Pyridoxal phosphate</keyword>
<dbReference type="GO" id="GO:0030378">
    <property type="term" value="F:serine racemase activity"/>
    <property type="evidence" value="ECO:0007669"/>
    <property type="project" value="TreeGrafter"/>
</dbReference>
<proteinExistence type="predicted"/>
<dbReference type="PANTHER" id="PTHR43050">
    <property type="entry name" value="SERINE / THREONINE RACEMASE FAMILY MEMBER"/>
    <property type="match status" value="1"/>
</dbReference>
<dbReference type="GO" id="GO:0003941">
    <property type="term" value="F:L-serine ammonia-lyase activity"/>
    <property type="evidence" value="ECO:0007669"/>
    <property type="project" value="TreeGrafter"/>
</dbReference>
<dbReference type="AlphaFoldDB" id="Q1YQF2"/>
<name>Q1YQF2_9GAMM</name>
<reference evidence="4 5" key="1">
    <citation type="submission" date="2006-03" db="EMBL/GenBank/DDBJ databases">
        <authorList>
            <person name="Giovannoni S.J."/>
            <person name="Cho J.-C."/>
            <person name="Ferriera S."/>
            <person name="Johnson J."/>
            <person name="Kravitz S."/>
            <person name="Halpern A."/>
            <person name="Remington K."/>
            <person name="Beeson K."/>
            <person name="Tran B."/>
            <person name="Rogers Y.-H."/>
            <person name="Friedman R."/>
            <person name="Venter J.C."/>
        </authorList>
    </citation>
    <scope>NUCLEOTIDE SEQUENCE [LARGE SCALE GENOMIC DNA]</scope>
    <source>
        <strain evidence="4 5">HTCC2207</strain>
    </source>
</reference>
<evidence type="ECO:0000259" key="3">
    <source>
        <dbReference type="Pfam" id="PF00291"/>
    </source>
</evidence>
<protein>
    <submittedName>
        <fullName evidence="4">Putative threonine dehydratase</fullName>
    </submittedName>
</protein>
<dbReference type="Pfam" id="PF00291">
    <property type="entry name" value="PALP"/>
    <property type="match status" value="1"/>
</dbReference>
<accession>Q1YQF2</accession>
<dbReference type="GO" id="GO:0000287">
    <property type="term" value="F:magnesium ion binding"/>
    <property type="evidence" value="ECO:0007669"/>
    <property type="project" value="TreeGrafter"/>
</dbReference>
<dbReference type="EMBL" id="AAPI01000006">
    <property type="protein sequence ID" value="EAS46609.1"/>
    <property type="molecule type" value="Genomic_DNA"/>
</dbReference>
<dbReference type="PANTHER" id="PTHR43050:SF1">
    <property type="entry name" value="SERINE RACEMASE"/>
    <property type="match status" value="1"/>
</dbReference>
<evidence type="ECO:0000256" key="1">
    <source>
        <dbReference type="ARBA" id="ARBA00001933"/>
    </source>
</evidence>